<dbReference type="GO" id="GO:0012505">
    <property type="term" value="C:endomembrane system"/>
    <property type="evidence" value="ECO:0007669"/>
    <property type="project" value="UniProtKB-SubCell"/>
</dbReference>
<keyword evidence="6 12" id="KW-1133">Transmembrane helix</keyword>
<evidence type="ECO:0000256" key="11">
    <source>
        <dbReference type="ARBA" id="ARBA00037847"/>
    </source>
</evidence>
<comment type="caution">
    <text evidence="15">The sequence shown here is derived from an EMBL/GenBank/DDBJ whole genome shotgun (WGS) entry which is preliminary data.</text>
</comment>
<gene>
    <name evidence="12" type="primary">atpF</name>
    <name evidence="15" type="ORF">HMPREF9709_00961</name>
</gene>
<dbReference type="SUPFAM" id="SSF81573">
    <property type="entry name" value="F1F0 ATP synthase subunit B, membrane domain"/>
    <property type="match status" value="1"/>
</dbReference>
<keyword evidence="9 12" id="KW-0066">ATP synthesis</keyword>
<evidence type="ECO:0000313" key="15">
    <source>
        <dbReference type="EMBL" id="EHR34025.1"/>
    </source>
</evidence>
<evidence type="ECO:0000256" key="1">
    <source>
        <dbReference type="ARBA" id="ARBA00005513"/>
    </source>
</evidence>
<dbReference type="STRING" id="883114.HMPREF9709_00961"/>
<keyword evidence="8 12" id="KW-0472">Membrane</keyword>
<evidence type="ECO:0000256" key="10">
    <source>
        <dbReference type="ARBA" id="ARBA00025198"/>
    </source>
</evidence>
<reference evidence="15 16" key="1">
    <citation type="submission" date="2012-01" db="EMBL/GenBank/DDBJ databases">
        <title>The Genome Sequence of Helcococcus kunzii ATCC 51366.</title>
        <authorList>
            <consortium name="The Broad Institute Genome Sequencing Platform"/>
            <person name="Earl A."/>
            <person name="Ward D."/>
            <person name="Feldgarden M."/>
            <person name="Gevers D."/>
            <person name="Huys G."/>
            <person name="Young S.K."/>
            <person name="Zeng Q."/>
            <person name="Gargeya S."/>
            <person name="Fitzgerald M."/>
            <person name="Haas B."/>
            <person name="Abouelleil A."/>
            <person name="Alvarado L."/>
            <person name="Arachchi H.M."/>
            <person name="Berlin A."/>
            <person name="Chapman S.B."/>
            <person name="Gearin G."/>
            <person name="Goldberg J."/>
            <person name="Griggs A."/>
            <person name="Gujja S."/>
            <person name="Hansen M."/>
            <person name="Heiman D."/>
            <person name="Howarth C."/>
            <person name="Larimer J."/>
            <person name="Lui A."/>
            <person name="MacDonald P.J.P."/>
            <person name="McCowen C."/>
            <person name="Montmayeur A."/>
            <person name="Murphy C."/>
            <person name="Neiman D."/>
            <person name="Pearson M."/>
            <person name="Priest M."/>
            <person name="Roberts A."/>
            <person name="Saif S."/>
            <person name="Shea T."/>
            <person name="Sisk P."/>
            <person name="Stolte C."/>
            <person name="Sykes S."/>
            <person name="Wortman J."/>
            <person name="Nusbaum C."/>
            <person name="Birren B."/>
        </authorList>
    </citation>
    <scope>NUCLEOTIDE SEQUENCE [LARGE SCALE GENOMIC DNA]</scope>
    <source>
        <strain evidence="15 16">ATCC 51366</strain>
    </source>
</reference>
<dbReference type="InterPro" id="IPR050059">
    <property type="entry name" value="ATP_synthase_B_chain"/>
</dbReference>
<organism evidence="15 16">
    <name type="scientific">Helcococcus kunzii ATCC 51366</name>
    <dbReference type="NCBI Taxonomy" id="883114"/>
    <lineage>
        <taxon>Bacteria</taxon>
        <taxon>Bacillati</taxon>
        <taxon>Bacillota</taxon>
        <taxon>Tissierellia</taxon>
        <taxon>Tissierellales</taxon>
        <taxon>Peptoniphilaceae</taxon>
        <taxon>Helcococcus</taxon>
    </lineage>
</organism>
<dbReference type="GO" id="GO:0005886">
    <property type="term" value="C:plasma membrane"/>
    <property type="evidence" value="ECO:0007669"/>
    <property type="project" value="UniProtKB-SubCell"/>
</dbReference>
<dbReference type="RefSeq" id="WP_005398419.1">
    <property type="nucleotide sequence ID" value="NZ_JH601088.1"/>
</dbReference>
<evidence type="ECO:0000256" key="9">
    <source>
        <dbReference type="ARBA" id="ARBA00023310"/>
    </source>
</evidence>
<name>H3NNQ0_9FIRM</name>
<keyword evidence="5 12" id="KW-0375">Hydrogen ion transport</keyword>
<dbReference type="GO" id="GO:0046961">
    <property type="term" value="F:proton-transporting ATPase activity, rotational mechanism"/>
    <property type="evidence" value="ECO:0007669"/>
    <property type="project" value="TreeGrafter"/>
</dbReference>
<comment type="similarity">
    <text evidence="1 12 13">Belongs to the ATPase B chain family.</text>
</comment>
<dbReference type="Proteomes" id="UP000004191">
    <property type="component" value="Unassembled WGS sequence"/>
</dbReference>
<evidence type="ECO:0000256" key="3">
    <source>
        <dbReference type="ARBA" id="ARBA00022547"/>
    </source>
</evidence>
<keyword evidence="4 12" id="KW-0812">Transmembrane</keyword>
<evidence type="ECO:0000256" key="4">
    <source>
        <dbReference type="ARBA" id="ARBA00022692"/>
    </source>
</evidence>
<dbReference type="InterPro" id="IPR002146">
    <property type="entry name" value="ATP_synth_b/b'su_bac/chlpt"/>
</dbReference>
<comment type="function">
    <text evidence="10 12">F(1)F(0) ATP synthase produces ATP from ADP in the presence of a proton or sodium gradient. F-type ATPases consist of two structural domains, F(1) containing the extramembraneous catalytic core and F(0) containing the membrane proton channel, linked together by a central stalk and a peripheral stalk. During catalysis, ATP synthesis in the catalytic domain of F(1) is coupled via a rotary mechanism of the central stalk subunits to proton translocation.</text>
</comment>
<evidence type="ECO:0000256" key="5">
    <source>
        <dbReference type="ARBA" id="ARBA00022781"/>
    </source>
</evidence>
<dbReference type="GO" id="GO:0046933">
    <property type="term" value="F:proton-transporting ATP synthase activity, rotational mechanism"/>
    <property type="evidence" value="ECO:0007669"/>
    <property type="project" value="UniProtKB-UniRule"/>
</dbReference>
<evidence type="ECO:0000256" key="8">
    <source>
        <dbReference type="ARBA" id="ARBA00023136"/>
    </source>
</evidence>
<evidence type="ECO:0000256" key="12">
    <source>
        <dbReference type="HAMAP-Rule" id="MF_01398"/>
    </source>
</evidence>
<keyword evidence="12" id="KW-1003">Cell membrane</keyword>
<dbReference type="OrthoDB" id="1701856at2"/>
<evidence type="ECO:0000256" key="7">
    <source>
        <dbReference type="ARBA" id="ARBA00023065"/>
    </source>
</evidence>
<evidence type="ECO:0000256" key="2">
    <source>
        <dbReference type="ARBA" id="ARBA00022448"/>
    </source>
</evidence>
<keyword evidence="2 12" id="KW-0813">Transport</keyword>
<evidence type="ECO:0000256" key="6">
    <source>
        <dbReference type="ARBA" id="ARBA00022989"/>
    </source>
</evidence>
<dbReference type="PANTHER" id="PTHR33445">
    <property type="entry name" value="ATP SYNTHASE SUBUNIT B', CHLOROPLASTIC"/>
    <property type="match status" value="1"/>
</dbReference>
<keyword evidence="16" id="KW-1185">Reference proteome</keyword>
<dbReference type="CDD" id="cd06503">
    <property type="entry name" value="ATP-synt_Fo_b"/>
    <property type="match status" value="1"/>
</dbReference>
<feature type="coiled-coil region" evidence="14">
    <location>
        <begin position="60"/>
        <end position="106"/>
    </location>
</feature>
<dbReference type="EMBL" id="AGEI01000021">
    <property type="protein sequence ID" value="EHR34025.1"/>
    <property type="molecule type" value="Genomic_DNA"/>
</dbReference>
<sequence>MLGINWQSIMFHIFNFALLALLLNELLYKPINDFIENRENEYKEIEEETLNNLEKSKLLVAEHDKKMESIYLEAEEIKNKAIKEAQLQANSEIQHANEEKQRILEESRVQAQREKEILIRNAKADIREVAIEAAAKLSFTNCDVYDDFINHTKEESNE</sequence>
<dbReference type="Pfam" id="PF00430">
    <property type="entry name" value="ATP-synt_B"/>
    <property type="match status" value="1"/>
</dbReference>
<keyword evidence="14" id="KW-0175">Coiled coil</keyword>
<comment type="subunit">
    <text evidence="12">F-type ATPases have 2 components, F(1) - the catalytic core - and F(0) - the membrane proton channel. F(1) has five subunits: alpha(3), beta(3), gamma(1), delta(1), epsilon(1). F(0) has three main subunits: a(1), b(2) and c(10-14). The alpha and beta chains form an alternating ring which encloses part of the gamma chain. F(1) is attached to F(0) by a central stalk formed by the gamma and epsilon chains, while a peripheral stalk is formed by the delta and b chains.</text>
</comment>
<protein>
    <recommendedName>
        <fullName evidence="12">ATP synthase subunit b</fullName>
    </recommendedName>
    <alternativeName>
        <fullName evidence="12">ATP synthase F(0) sector subunit b</fullName>
    </alternativeName>
    <alternativeName>
        <fullName evidence="12">ATPase subunit I</fullName>
    </alternativeName>
    <alternativeName>
        <fullName evidence="12">F-type ATPase subunit b</fullName>
        <shortName evidence="12">F-ATPase subunit b</shortName>
    </alternativeName>
</protein>
<evidence type="ECO:0000256" key="14">
    <source>
        <dbReference type="SAM" id="Coils"/>
    </source>
</evidence>
<keyword evidence="7 12" id="KW-0406">Ion transport</keyword>
<accession>H3NNQ0</accession>
<dbReference type="eggNOG" id="COG0711">
    <property type="taxonomic scope" value="Bacteria"/>
</dbReference>
<comment type="function">
    <text evidence="12">Component of the F(0) channel, it forms part of the peripheral stalk, linking F(1) to F(0).</text>
</comment>
<evidence type="ECO:0000313" key="16">
    <source>
        <dbReference type="Proteomes" id="UP000004191"/>
    </source>
</evidence>
<comment type="subcellular location">
    <subcellularLocation>
        <location evidence="12">Cell membrane</location>
        <topology evidence="12">Single-pass membrane protein</topology>
    </subcellularLocation>
    <subcellularLocation>
        <location evidence="11">Endomembrane system</location>
        <topology evidence="11">Single-pass membrane protein</topology>
    </subcellularLocation>
</comment>
<keyword evidence="3 12" id="KW-0138">CF(0)</keyword>
<dbReference type="AlphaFoldDB" id="H3NNQ0"/>
<proteinExistence type="inferred from homology"/>
<dbReference type="PANTHER" id="PTHR33445:SF2">
    <property type="entry name" value="ATP SYNTHASE SUBUNIT B', CHLOROPLASTIC"/>
    <property type="match status" value="1"/>
</dbReference>
<dbReference type="HOGENOM" id="CLU_139109_0_0_9"/>
<dbReference type="InterPro" id="IPR028987">
    <property type="entry name" value="ATP_synth_B-like_membr_sf"/>
</dbReference>
<dbReference type="HAMAP" id="MF_01398">
    <property type="entry name" value="ATP_synth_b_bprime"/>
    <property type="match status" value="1"/>
</dbReference>
<dbReference type="GeneID" id="96998953"/>
<evidence type="ECO:0000256" key="13">
    <source>
        <dbReference type="RuleBase" id="RU003848"/>
    </source>
</evidence>
<dbReference type="GO" id="GO:0045259">
    <property type="term" value="C:proton-transporting ATP synthase complex"/>
    <property type="evidence" value="ECO:0007669"/>
    <property type="project" value="UniProtKB-KW"/>
</dbReference>